<dbReference type="AlphaFoldDB" id="A0A9Q0JDW5"/>
<feature type="compositionally biased region" description="Basic and acidic residues" evidence="1">
    <location>
        <begin position="1"/>
        <end position="13"/>
    </location>
</feature>
<dbReference type="EMBL" id="JAKUCV010003690">
    <property type="protein sequence ID" value="KAJ4838003.1"/>
    <property type="molecule type" value="Genomic_DNA"/>
</dbReference>
<dbReference type="PANTHER" id="PTHR33978">
    <property type="entry name" value="SERINE/THREONINE-KINASE"/>
    <property type="match status" value="1"/>
</dbReference>
<gene>
    <name evidence="2" type="ORF">Tsubulata_027883</name>
</gene>
<name>A0A9Q0JDW5_9ROSI</name>
<evidence type="ECO:0000256" key="1">
    <source>
        <dbReference type="SAM" id="MobiDB-lite"/>
    </source>
</evidence>
<evidence type="ECO:0000313" key="3">
    <source>
        <dbReference type="Proteomes" id="UP001141552"/>
    </source>
</evidence>
<dbReference type="Proteomes" id="UP001141552">
    <property type="component" value="Unassembled WGS sequence"/>
</dbReference>
<proteinExistence type="predicted"/>
<accession>A0A9Q0JDW5</accession>
<reference evidence="2" key="2">
    <citation type="journal article" date="2023" name="Plants (Basel)">
        <title>Annotation of the Turnera subulata (Passifloraceae) Draft Genome Reveals the S-Locus Evolved after the Divergence of Turneroideae from Passifloroideae in a Stepwise Manner.</title>
        <authorList>
            <person name="Henning P.M."/>
            <person name="Roalson E.H."/>
            <person name="Mir W."/>
            <person name="McCubbin A.G."/>
            <person name="Shore J.S."/>
        </authorList>
    </citation>
    <scope>NUCLEOTIDE SEQUENCE</scope>
    <source>
        <strain evidence="2">F60SS</strain>
    </source>
</reference>
<dbReference type="OrthoDB" id="1932439at2759"/>
<feature type="region of interest" description="Disordered" evidence="1">
    <location>
        <begin position="54"/>
        <end position="81"/>
    </location>
</feature>
<reference evidence="2" key="1">
    <citation type="submission" date="2022-02" db="EMBL/GenBank/DDBJ databases">
        <authorList>
            <person name="Henning P.M."/>
            <person name="McCubbin A.G."/>
            <person name="Shore J.S."/>
        </authorList>
    </citation>
    <scope>NUCLEOTIDE SEQUENCE</scope>
    <source>
        <strain evidence="2">F60SS</strain>
        <tissue evidence="2">Leaves</tissue>
    </source>
</reference>
<protein>
    <submittedName>
        <fullName evidence="2">Uncharacterized protein</fullName>
    </submittedName>
</protein>
<dbReference type="PANTHER" id="PTHR33978:SF4">
    <property type="entry name" value="SERINE_THREONINE-KINASE"/>
    <property type="match status" value="1"/>
</dbReference>
<comment type="caution">
    <text evidence="2">The sequence shown here is derived from an EMBL/GenBank/DDBJ whole genome shotgun (WGS) entry which is preliminary data.</text>
</comment>
<organism evidence="2 3">
    <name type="scientific">Turnera subulata</name>
    <dbReference type="NCBI Taxonomy" id="218843"/>
    <lineage>
        <taxon>Eukaryota</taxon>
        <taxon>Viridiplantae</taxon>
        <taxon>Streptophyta</taxon>
        <taxon>Embryophyta</taxon>
        <taxon>Tracheophyta</taxon>
        <taxon>Spermatophyta</taxon>
        <taxon>Magnoliopsida</taxon>
        <taxon>eudicotyledons</taxon>
        <taxon>Gunneridae</taxon>
        <taxon>Pentapetalae</taxon>
        <taxon>rosids</taxon>
        <taxon>fabids</taxon>
        <taxon>Malpighiales</taxon>
        <taxon>Passifloraceae</taxon>
        <taxon>Turnera</taxon>
    </lineage>
</organism>
<feature type="region of interest" description="Disordered" evidence="1">
    <location>
        <begin position="1"/>
        <end position="22"/>
    </location>
</feature>
<sequence length="160" mass="18092">MEKKIQETKKTQEPHQTQHQKAKSLVWDCGSTLYDSFELKSLERQLDSAINSRTLSMPHLPDRRIVPPPPPAVSTKKPSNKFSRSVNKFLKTLFRSNKQNSGINPPHDDQYFIIYDKSGALTTIPEVPEIDFGGFSPEFNSLVRKTTSERFTAPIGISCA</sequence>
<keyword evidence="3" id="KW-1185">Reference proteome</keyword>
<evidence type="ECO:0000313" key="2">
    <source>
        <dbReference type="EMBL" id="KAJ4838003.1"/>
    </source>
</evidence>